<evidence type="ECO:0000313" key="5">
    <source>
        <dbReference type="EMBL" id="MCE8003216.1"/>
    </source>
</evidence>
<accession>A0ABS9A376</accession>
<gene>
    <name evidence="5" type="ORF">HOP53_10255</name>
</gene>
<feature type="domain" description="Type I restriction modification DNA specificity" evidence="4">
    <location>
        <begin position="235"/>
        <end position="413"/>
    </location>
</feature>
<evidence type="ECO:0000259" key="4">
    <source>
        <dbReference type="Pfam" id="PF01420"/>
    </source>
</evidence>
<evidence type="ECO:0000256" key="2">
    <source>
        <dbReference type="ARBA" id="ARBA00022747"/>
    </source>
</evidence>
<keyword evidence="5" id="KW-0378">Hydrolase</keyword>
<keyword evidence="5" id="KW-0255">Endonuclease</keyword>
<dbReference type="CDD" id="cd17259">
    <property type="entry name" value="RMtype1_S_StySKI-TRD2-CR2_like"/>
    <property type="match status" value="1"/>
</dbReference>
<comment type="similarity">
    <text evidence="1">Belongs to the type-I restriction system S methylase family.</text>
</comment>
<dbReference type="GO" id="GO:0004519">
    <property type="term" value="F:endonuclease activity"/>
    <property type="evidence" value="ECO:0007669"/>
    <property type="project" value="UniProtKB-KW"/>
</dbReference>
<proteinExistence type="inferred from homology"/>
<sequence>MKNDKQALVPRLRFPEFQGAEEWTTAKLGSLTTISIEKVGDKTCIPMSITSGVGLVSQEEKFGRIIAGDSYKNYLILKPNDFAYNKSATKEYPEGFLTLYSGSELAAVPNSIFTCFRVKGESPDPRFLNYLFLGNLHGRWLRKFIQVGARAHGSLSINDNDLMALPIPLPAGKRSVAEQQKIADCLSSLDALIAAQADKIDALKTHKKGLMQQLFPREGETVPRLRFPEFRDKGEWEERSLKEVFSIFQGFAFSGNDSVDAGVRWLKIADVSIQQMNHHSPSYLPVEYKERFRKFSVAKGEYVIALTRPILNGQLKMAKVDRVFDGALLNQRVGKLVTTQESSFVYFLLQSCRLISDIEKSISGTEPPNLSAQQIEDIKTCIPKQTEQQRIADCLSSLDAMIAAHTEKLDALKAHKKGLMQQLFPSSEVVGV</sequence>
<keyword evidence="6" id="KW-1185">Reference proteome</keyword>
<dbReference type="InterPro" id="IPR000055">
    <property type="entry name" value="Restrct_endonuc_typeI_TRD"/>
</dbReference>
<dbReference type="InterPro" id="IPR044946">
    <property type="entry name" value="Restrct_endonuc_typeI_TRD_sf"/>
</dbReference>
<keyword evidence="3" id="KW-0238">DNA-binding</keyword>
<evidence type="ECO:0000256" key="3">
    <source>
        <dbReference type="ARBA" id="ARBA00023125"/>
    </source>
</evidence>
<dbReference type="PANTHER" id="PTHR30408:SF12">
    <property type="entry name" value="TYPE I RESTRICTION ENZYME MJAVIII SPECIFICITY SUBUNIT"/>
    <property type="match status" value="1"/>
</dbReference>
<dbReference type="Gene3D" id="3.90.220.20">
    <property type="entry name" value="DNA methylase specificity domains"/>
    <property type="match status" value="2"/>
</dbReference>
<keyword evidence="2" id="KW-0680">Restriction system</keyword>
<name>A0ABS9A376_9GAMM</name>
<dbReference type="SUPFAM" id="SSF116734">
    <property type="entry name" value="DNA methylase specificity domain"/>
    <property type="match status" value="2"/>
</dbReference>
<keyword evidence="5" id="KW-0540">Nuclease</keyword>
<reference evidence="5 6" key="1">
    <citation type="journal article" date="2021" name="Front. Microbiol.">
        <title>Aerobic Denitrification and Heterotrophic Sulfur Oxidation in the Genus Halomonas Revealed by Six Novel Species Characterizations and Genome-Based Analysis.</title>
        <authorList>
            <person name="Wang L."/>
            <person name="Shao Z."/>
        </authorList>
    </citation>
    <scope>NUCLEOTIDE SEQUENCE [LARGE SCALE GENOMIC DNA]</scope>
    <source>
        <strain evidence="5 6">MCCC 1A11081</strain>
    </source>
</reference>
<organism evidence="5 6">
    <name type="scientific">Billgrantia ethanolica</name>
    <dbReference type="NCBI Taxonomy" id="2733486"/>
    <lineage>
        <taxon>Bacteria</taxon>
        <taxon>Pseudomonadati</taxon>
        <taxon>Pseudomonadota</taxon>
        <taxon>Gammaproteobacteria</taxon>
        <taxon>Oceanospirillales</taxon>
        <taxon>Halomonadaceae</taxon>
        <taxon>Billgrantia</taxon>
    </lineage>
</organism>
<evidence type="ECO:0000256" key="1">
    <source>
        <dbReference type="ARBA" id="ARBA00010923"/>
    </source>
</evidence>
<comment type="caution">
    <text evidence="5">The sequence shown here is derived from an EMBL/GenBank/DDBJ whole genome shotgun (WGS) entry which is preliminary data.</text>
</comment>
<dbReference type="InterPro" id="IPR052021">
    <property type="entry name" value="Type-I_RS_S_subunit"/>
</dbReference>
<protein>
    <submittedName>
        <fullName evidence="5">Restriction endonuclease subunit S</fullName>
    </submittedName>
</protein>
<dbReference type="EMBL" id="JABFTX010000002">
    <property type="protein sequence ID" value="MCE8003216.1"/>
    <property type="molecule type" value="Genomic_DNA"/>
</dbReference>
<dbReference type="Pfam" id="PF01420">
    <property type="entry name" value="Methylase_S"/>
    <property type="match status" value="1"/>
</dbReference>
<dbReference type="RefSeq" id="WP_234269943.1">
    <property type="nucleotide sequence ID" value="NZ_JABFTX010000002.1"/>
</dbReference>
<dbReference type="Proteomes" id="UP001320168">
    <property type="component" value="Unassembled WGS sequence"/>
</dbReference>
<evidence type="ECO:0000313" key="6">
    <source>
        <dbReference type="Proteomes" id="UP001320168"/>
    </source>
</evidence>
<dbReference type="PANTHER" id="PTHR30408">
    <property type="entry name" value="TYPE-1 RESTRICTION ENZYME ECOKI SPECIFICITY PROTEIN"/>
    <property type="match status" value="1"/>
</dbReference>